<keyword evidence="3" id="KW-1185">Reference proteome</keyword>
<reference evidence="2 3" key="1">
    <citation type="submission" date="2016-08" db="EMBL/GenBank/DDBJ databases">
        <authorList>
            <person name="Seilhamer J.J."/>
        </authorList>
    </citation>
    <scope>NUCLEOTIDE SEQUENCE [LARGE SCALE GENOMIC DNA]</scope>
    <source>
        <strain evidence="2 3">KCTC 42603</strain>
    </source>
</reference>
<feature type="chain" id="PRO_5009209553" description="Cellulase Ig-like domain-containing protein" evidence="1">
    <location>
        <begin position="18"/>
        <end position="668"/>
    </location>
</feature>
<protein>
    <recommendedName>
        <fullName evidence="4">Cellulase Ig-like domain-containing protein</fullName>
    </recommendedName>
</protein>
<evidence type="ECO:0000256" key="1">
    <source>
        <dbReference type="SAM" id="SignalP"/>
    </source>
</evidence>
<accession>A0A1E7ZA52</accession>
<dbReference type="OrthoDB" id="1171174at2"/>
<keyword evidence="1" id="KW-0732">Signal</keyword>
<evidence type="ECO:0000313" key="3">
    <source>
        <dbReference type="Proteomes" id="UP000175691"/>
    </source>
</evidence>
<evidence type="ECO:0008006" key="4">
    <source>
        <dbReference type="Google" id="ProtNLM"/>
    </source>
</evidence>
<proteinExistence type="predicted"/>
<feature type="signal peptide" evidence="1">
    <location>
        <begin position="1"/>
        <end position="17"/>
    </location>
</feature>
<gene>
    <name evidence="2" type="ORF">BFC18_14035</name>
</gene>
<evidence type="ECO:0000313" key="2">
    <source>
        <dbReference type="EMBL" id="OFC70294.1"/>
    </source>
</evidence>
<dbReference type="RefSeq" id="WP_070125937.1">
    <property type="nucleotide sequence ID" value="NZ_MDHN01000029.1"/>
</dbReference>
<name>A0A1E7ZA52_9ALTE</name>
<dbReference type="STRING" id="1656094.BFC18_14035"/>
<organism evidence="2 3">
    <name type="scientific">Alteromonas confluentis</name>
    <dbReference type="NCBI Taxonomy" id="1656094"/>
    <lineage>
        <taxon>Bacteria</taxon>
        <taxon>Pseudomonadati</taxon>
        <taxon>Pseudomonadota</taxon>
        <taxon>Gammaproteobacteria</taxon>
        <taxon>Alteromonadales</taxon>
        <taxon>Alteromonadaceae</taxon>
        <taxon>Alteromonas/Salinimonas group</taxon>
        <taxon>Alteromonas</taxon>
    </lineage>
</organism>
<dbReference type="EMBL" id="MDHN01000029">
    <property type="protein sequence ID" value="OFC70294.1"/>
    <property type="molecule type" value="Genomic_DNA"/>
</dbReference>
<comment type="caution">
    <text evidence="2">The sequence shown here is derived from an EMBL/GenBank/DDBJ whole genome shotgun (WGS) entry which is preliminary data.</text>
</comment>
<sequence length="668" mass="74755">MKVICAGLLFVAANLAAAEVPFSANLAVKTAGNPAQNIRHQWQAESGTDWRLESQEFDGASILVHKEGETLAVTIEAFADVNINLQLYIPTAYDFSDSDLFLPGFWYKKNLRVSDGAPSADVSHHWSFREDRLSIPLTSVFSLASEQGLMVMRTDKHQQDAVSLPGKGEMILSGQSDIGSAGFADIGGKVALQVGFPFLEAPYTYTKKLHLAPLSQAFLPMKKGQTVTLNYKISTVDAGDFSSFVAAVWEQAYDEFQPQPVKNTLPTEQVKSILSQFYQQSFTDDYELAGFSGQNITVEKAEIRPNFEVGFIGRVLLNAFNAIEYGRAHNEPALVAKGEAVIRTYTDKGFNSGGFLREVVNFEKGRETPDYSIRRQSEGLYALFLYLQYENQRGKSHPQLETKIRRLLSNMLTLQKGNGSFPRKFDINMKVVDEAEGSSASAVLALTFAHRYFGDDIYLKAARLTGNYLVNVTVKNAEYYSSTLDANCIDKEAALFTGMALYYLSMLTDDEQQYQRYVDAATKANYFVMSWFYLWDVPFAPGQMLGDIGLKTRGWGNVSAENNHIDAYIFGYLNVMRWVAAEKQDKRAANMADVIQTSLTSQLLPRPGHMAGMAKVGYHPEVVQHTNWQYHHNGKGFYNDDFAPGWVVASIWEMLSEDRAKQFLRAKQ</sequence>
<dbReference type="AlphaFoldDB" id="A0A1E7ZA52"/>
<dbReference type="Proteomes" id="UP000175691">
    <property type="component" value="Unassembled WGS sequence"/>
</dbReference>